<evidence type="ECO:0000256" key="2">
    <source>
        <dbReference type="ARBA" id="ARBA00022741"/>
    </source>
</evidence>
<dbReference type="InterPro" id="IPR016155">
    <property type="entry name" value="Mopterin_synth/thiamin_S_b"/>
</dbReference>
<dbReference type="PANTHER" id="PTHR33359:SF1">
    <property type="entry name" value="MOLYBDOPTERIN SYNTHASE SULFUR CARRIER SUBUNIT"/>
    <property type="match status" value="1"/>
</dbReference>
<evidence type="ECO:0000256" key="10">
    <source>
        <dbReference type="ARBA" id="ARBA00077809"/>
    </source>
</evidence>
<dbReference type="GO" id="GO:0000166">
    <property type="term" value="F:nucleotide binding"/>
    <property type="evidence" value="ECO:0007669"/>
    <property type="project" value="UniProtKB-KW"/>
</dbReference>
<protein>
    <recommendedName>
        <fullName evidence="5">Molybdopterin synthase sulfur carrier subunit</fullName>
    </recommendedName>
    <alternativeName>
        <fullName evidence="11">MPT synthase subunit 1</fullName>
    </alternativeName>
    <alternativeName>
        <fullName evidence="8">Molybdenum cofactor biosynthesis protein D</fullName>
    </alternativeName>
    <alternativeName>
        <fullName evidence="10">Molybdopterin-converting factor small subunit</fullName>
    </alternativeName>
    <alternativeName>
        <fullName evidence="9">Molybdopterin-converting factor subunit 1</fullName>
    </alternativeName>
    <alternativeName>
        <fullName evidence="12">Sulfur carrier protein MoaD</fullName>
    </alternativeName>
</protein>
<evidence type="ECO:0000256" key="6">
    <source>
        <dbReference type="ARBA" id="ARBA00054425"/>
    </source>
</evidence>
<evidence type="ECO:0000313" key="14">
    <source>
        <dbReference type="Proteomes" id="UP000199695"/>
    </source>
</evidence>
<keyword evidence="2" id="KW-0547">Nucleotide-binding</keyword>
<dbReference type="Pfam" id="PF02597">
    <property type="entry name" value="ThiS"/>
    <property type="match status" value="1"/>
</dbReference>
<dbReference type="Gene3D" id="3.10.20.30">
    <property type="match status" value="1"/>
</dbReference>
<comment type="subunit">
    <text evidence="7">Heterotetramer of 2 MoaD subunits and 2 MoaE subunits. Forms a stable heterotetrameric complex of 2 MoaD and 2 MoeB during adenylation of MoaD by MoeB. During catalysis MoaD shuttles between the two heterotetrameric complexes.</text>
</comment>
<evidence type="ECO:0000256" key="5">
    <source>
        <dbReference type="ARBA" id="ARBA00024247"/>
    </source>
</evidence>
<dbReference type="NCBIfam" id="TIGR01682">
    <property type="entry name" value="moaD"/>
    <property type="match status" value="1"/>
</dbReference>
<dbReference type="CDD" id="cd00754">
    <property type="entry name" value="Ubl_MoaD"/>
    <property type="match status" value="1"/>
</dbReference>
<evidence type="ECO:0000256" key="12">
    <source>
        <dbReference type="ARBA" id="ARBA00078992"/>
    </source>
</evidence>
<dbReference type="Proteomes" id="UP000199695">
    <property type="component" value="Unassembled WGS sequence"/>
</dbReference>
<reference evidence="13 14" key="1">
    <citation type="submission" date="2016-10" db="EMBL/GenBank/DDBJ databases">
        <authorList>
            <person name="de Groot N.N."/>
        </authorList>
    </citation>
    <scope>NUCLEOTIDE SEQUENCE [LARGE SCALE GENOMIC DNA]</scope>
    <source>
        <strain evidence="13 14">DSM 46701</strain>
    </source>
</reference>
<evidence type="ECO:0000256" key="3">
    <source>
        <dbReference type="ARBA" id="ARBA00023150"/>
    </source>
</evidence>
<dbReference type="InterPro" id="IPR003749">
    <property type="entry name" value="ThiS/MoaD-like"/>
</dbReference>
<dbReference type="FunFam" id="3.10.20.30:FF:000010">
    <property type="entry name" value="Molybdopterin synthase sulfur carrier subunit"/>
    <property type="match status" value="1"/>
</dbReference>
<dbReference type="EMBL" id="FOCQ01000001">
    <property type="protein sequence ID" value="SEM67680.1"/>
    <property type="molecule type" value="Genomic_DNA"/>
</dbReference>
<comment type="pathway">
    <text evidence="1">Cofactor biosynthesis; molybdopterin biosynthesis.</text>
</comment>
<evidence type="ECO:0000256" key="9">
    <source>
        <dbReference type="ARBA" id="ARBA00076711"/>
    </source>
</evidence>
<evidence type="ECO:0000256" key="7">
    <source>
        <dbReference type="ARBA" id="ARBA00063099"/>
    </source>
</evidence>
<evidence type="ECO:0000256" key="1">
    <source>
        <dbReference type="ARBA" id="ARBA00005046"/>
    </source>
</evidence>
<dbReference type="RefSeq" id="WP_170839640.1">
    <property type="nucleotide sequence ID" value="NZ_FOCQ01000001.1"/>
</dbReference>
<sequence>MIKLQTKVKVLCFAGLGEAIGKCVEIPVDSEISVSELRERLISTYPEHERSIRSCMIAVNHEYVTQETAIKTGDQIALIPPVSGG</sequence>
<dbReference type="STRING" id="1173111.SAMN05444955_10136"/>
<evidence type="ECO:0000313" key="13">
    <source>
        <dbReference type="EMBL" id="SEM67680.1"/>
    </source>
</evidence>
<comment type="function">
    <text evidence="6">Involved in sulfur transfer in the conversion of molybdopterin precursor Z to molybdopterin.</text>
</comment>
<proteinExistence type="inferred from homology"/>
<dbReference type="PANTHER" id="PTHR33359">
    <property type="entry name" value="MOLYBDOPTERIN SYNTHASE SULFUR CARRIER SUBUNIT"/>
    <property type="match status" value="1"/>
</dbReference>
<organism evidence="13 14">
    <name type="scientific">Lihuaxuella thermophila</name>
    <dbReference type="NCBI Taxonomy" id="1173111"/>
    <lineage>
        <taxon>Bacteria</taxon>
        <taxon>Bacillati</taxon>
        <taxon>Bacillota</taxon>
        <taxon>Bacilli</taxon>
        <taxon>Bacillales</taxon>
        <taxon>Thermoactinomycetaceae</taxon>
        <taxon>Lihuaxuella</taxon>
    </lineage>
</organism>
<dbReference type="GO" id="GO:1990133">
    <property type="term" value="C:molybdopterin adenylyltransferase complex"/>
    <property type="evidence" value="ECO:0007669"/>
    <property type="project" value="TreeGrafter"/>
</dbReference>
<name>A0A1H8AAE1_9BACL</name>
<dbReference type="SUPFAM" id="SSF54285">
    <property type="entry name" value="MoaD/ThiS"/>
    <property type="match status" value="1"/>
</dbReference>
<keyword evidence="3" id="KW-0501">Molybdenum cofactor biosynthesis</keyword>
<dbReference type="InterPro" id="IPR012675">
    <property type="entry name" value="Beta-grasp_dom_sf"/>
</dbReference>
<dbReference type="InterPro" id="IPR044672">
    <property type="entry name" value="MOCS2A"/>
</dbReference>
<comment type="similarity">
    <text evidence="4">Belongs to the MoaD family.</text>
</comment>
<evidence type="ECO:0000256" key="8">
    <source>
        <dbReference type="ARBA" id="ARBA00075076"/>
    </source>
</evidence>
<dbReference type="UniPathway" id="UPA00344"/>
<dbReference type="AlphaFoldDB" id="A0A1H8AAE1"/>
<dbReference type="GO" id="GO:0006777">
    <property type="term" value="P:Mo-molybdopterin cofactor biosynthetic process"/>
    <property type="evidence" value="ECO:0007669"/>
    <property type="project" value="UniProtKB-KW"/>
</dbReference>
<accession>A0A1H8AAE1</accession>
<evidence type="ECO:0000256" key="11">
    <source>
        <dbReference type="ARBA" id="ARBA00078020"/>
    </source>
</evidence>
<evidence type="ECO:0000256" key="4">
    <source>
        <dbReference type="ARBA" id="ARBA00024200"/>
    </source>
</evidence>
<keyword evidence="14" id="KW-1185">Reference proteome</keyword>
<gene>
    <name evidence="13" type="ORF">SAMN05444955_10136</name>
</gene>